<dbReference type="OrthoDB" id="1936908at2759"/>
<dbReference type="Pfam" id="PF03732">
    <property type="entry name" value="Retrotrans_gag"/>
    <property type="match status" value="1"/>
</dbReference>
<evidence type="ECO:0000313" key="3">
    <source>
        <dbReference type="Proteomes" id="UP000189701"/>
    </source>
</evidence>
<feature type="region of interest" description="Disordered" evidence="1">
    <location>
        <begin position="144"/>
        <end position="177"/>
    </location>
</feature>
<keyword evidence="3" id="KW-1185">Reference proteome</keyword>
<evidence type="ECO:0000256" key="1">
    <source>
        <dbReference type="SAM" id="MobiDB-lite"/>
    </source>
</evidence>
<dbReference type="Proteomes" id="UP000189701">
    <property type="component" value="Unplaced"/>
</dbReference>
<dbReference type="AlphaFoldDB" id="A0A1U7VI89"/>
<dbReference type="RefSeq" id="XP_009764621.1">
    <property type="nucleotide sequence ID" value="XM_009766319.1"/>
</dbReference>
<protein>
    <submittedName>
        <fullName evidence="4">Uncharacterized protein LOC104216293</fullName>
    </submittedName>
</protein>
<proteinExistence type="predicted"/>
<evidence type="ECO:0000259" key="2">
    <source>
        <dbReference type="Pfam" id="PF03732"/>
    </source>
</evidence>
<dbReference type="InterPro" id="IPR005162">
    <property type="entry name" value="Retrotrans_gag_dom"/>
</dbReference>
<reference evidence="4" key="2">
    <citation type="submission" date="2025-08" db="UniProtKB">
        <authorList>
            <consortium name="RefSeq"/>
        </authorList>
    </citation>
    <scope>IDENTIFICATION</scope>
    <source>
        <tissue evidence="4">Leaf</tissue>
    </source>
</reference>
<sequence>MRATETKGVELDAYCLKGMAYSWFELWEDSREEGSLPARWSEFADAFVDHFLPAETKAACATEFENLKQGSKSVWEYHMEFARLSKYAIHILPTMEAKVRGFVQVLSSLTINEASTTALNSDMNPRKMVAFAQATENRILKNKMEREGSSKARSARNFGESFGGGRSTFRGGSLGPS</sequence>
<organism evidence="3 4">
    <name type="scientific">Nicotiana sylvestris</name>
    <name type="common">Wood tobacco</name>
    <name type="synonym">South American tobacco</name>
    <dbReference type="NCBI Taxonomy" id="4096"/>
    <lineage>
        <taxon>Eukaryota</taxon>
        <taxon>Viridiplantae</taxon>
        <taxon>Streptophyta</taxon>
        <taxon>Embryophyta</taxon>
        <taxon>Tracheophyta</taxon>
        <taxon>Spermatophyta</taxon>
        <taxon>Magnoliopsida</taxon>
        <taxon>eudicotyledons</taxon>
        <taxon>Gunneridae</taxon>
        <taxon>Pentapetalae</taxon>
        <taxon>asterids</taxon>
        <taxon>lamiids</taxon>
        <taxon>Solanales</taxon>
        <taxon>Solanaceae</taxon>
        <taxon>Nicotianoideae</taxon>
        <taxon>Nicotianeae</taxon>
        <taxon>Nicotiana</taxon>
    </lineage>
</organism>
<feature type="domain" description="Retrotransposon gag" evidence="2">
    <location>
        <begin position="14"/>
        <end position="104"/>
    </location>
</feature>
<accession>A0A1U7VI89</accession>
<gene>
    <name evidence="4" type="primary">LOC104216293</name>
</gene>
<name>A0A1U7VI89_NICSY</name>
<evidence type="ECO:0000313" key="4">
    <source>
        <dbReference type="RefSeq" id="XP_009764621.1"/>
    </source>
</evidence>
<feature type="compositionally biased region" description="Gly residues" evidence="1">
    <location>
        <begin position="161"/>
        <end position="177"/>
    </location>
</feature>
<reference evidence="3" key="1">
    <citation type="journal article" date="2013" name="Genome Biol.">
        <title>Reference genomes and transcriptomes of Nicotiana sylvestris and Nicotiana tomentosiformis.</title>
        <authorList>
            <person name="Sierro N."/>
            <person name="Battey J.N."/>
            <person name="Ouadi S."/>
            <person name="Bovet L."/>
            <person name="Goepfert S."/>
            <person name="Bakaher N."/>
            <person name="Peitsch M.C."/>
            <person name="Ivanov N.V."/>
        </authorList>
    </citation>
    <scope>NUCLEOTIDE SEQUENCE [LARGE SCALE GENOMIC DNA]</scope>
</reference>